<comment type="caution">
    <text evidence="2">The sequence shown here is derived from an EMBL/GenBank/DDBJ whole genome shotgun (WGS) entry which is preliminary data.</text>
</comment>
<dbReference type="EMBL" id="JAHWGI010001300">
    <property type="protein sequence ID" value="KAK3927651.1"/>
    <property type="molecule type" value="Genomic_DNA"/>
</dbReference>
<proteinExistence type="predicted"/>
<name>A0AAE1LPA2_9NEOP</name>
<accession>A0AAE1LPA2</accession>
<gene>
    <name evidence="2" type="ORF">KUF71_015936</name>
</gene>
<keyword evidence="3" id="KW-1185">Reference proteome</keyword>
<protein>
    <submittedName>
        <fullName evidence="2">Xylose isomerase</fullName>
    </submittedName>
</protein>
<feature type="signal peptide" evidence="1">
    <location>
        <begin position="1"/>
        <end position="25"/>
    </location>
</feature>
<reference evidence="2" key="1">
    <citation type="submission" date="2021-07" db="EMBL/GenBank/DDBJ databases">
        <authorList>
            <person name="Catto M.A."/>
            <person name="Jacobson A."/>
            <person name="Kennedy G."/>
            <person name="Labadie P."/>
            <person name="Hunt B.G."/>
            <person name="Srinivasan R."/>
        </authorList>
    </citation>
    <scope>NUCLEOTIDE SEQUENCE</scope>
    <source>
        <strain evidence="2">PL_HMW_Pooled</strain>
        <tissue evidence="2">Head</tissue>
    </source>
</reference>
<sequence>MATHSASIAILLALCIVGPFSIAAALDAGASAGDTQCADPTAKSVMATLGGRSRIMTVLMNFVKCLQRASSDVYKMVTDLLAELAGCISKADVFETAKCLMSESPIKKLSAFVVRIMDVVKCALE</sequence>
<keyword evidence="1" id="KW-0732">Signal</keyword>
<feature type="chain" id="PRO_5042258532" evidence="1">
    <location>
        <begin position="26"/>
        <end position="125"/>
    </location>
</feature>
<organism evidence="2 3">
    <name type="scientific">Frankliniella fusca</name>
    <dbReference type="NCBI Taxonomy" id="407009"/>
    <lineage>
        <taxon>Eukaryota</taxon>
        <taxon>Metazoa</taxon>
        <taxon>Ecdysozoa</taxon>
        <taxon>Arthropoda</taxon>
        <taxon>Hexapoda</taxon>
        <taxon>Insecta</taxon>
        <taxon>Pterygota</taxon>
        <taxon>Neoptera</taxon>
        <taxon>Paraneoptera</taxon>
        <taxon>Thysanoptera</taxon>
        <taxon>Terebrantia</taxon>
        <taxon>Thripoidea</taxon>
        <taxon>Thripidae</taxon>
        <taxon>Frankliniella</taxon>
    </lineage>
</organism>
<dbReference type="Proteomes" id="UP001219518">
    <property type="component" value="Unassembled WGS sequence"/>
</dbReference>
<evidence type="ECO:0000256" key="1">
    <source>
        <dbReference type="SAM" id="SignalP"/>
    </source>
</evidence>
<keyword evidence="2" id="KW-0413">Isomerase</keyword>
<evidence type="ECO:0000313" key="3">
    <source>
        <dbReference type="Proteomes" id="UP001219518"/>
    </source>
</evidence>
<dbReference type="AlphaFoldDB" id="A0AAE1LPA2"/>
<reference evidence="2" key="2">
    <citation type="journal article" date="2023" name="BMC Genomics">
        <title>Pest status, molecular evolution, and epigenetic factors derived from the genome assembly of Frankliniella fusca, a thysanopteran phytovirus vector.</title>
        <authorList>
            <person name="Catto M.A."/>
            <person name="Labadie P.E."/>
            <person name="Jacobson A.L."/>
            <person name="Kennedy G.G."/>
            <person name="Srinivasan R."/>
            <person name="Hunt B.G."/>
        </authorList>
    </citation>
    <scope>NUCLEOTIDE SEQUENCE</scope>
    <source>
        <strain evidence="2">PL_HMW_Pooled</strain>
    </source>
</reference>
<evidence type="ECO:0000313" key="2">
    <source>
        <dbReference type="EMBL" id="KAK3927651.1"/>
    </source>
</evidence>
<dbReference type="GO" id="GO:0016853">
    <property type="term" value="F:isomerase activity"/>
    <property type="evidence" value="ECO:0007669"/>
    <property type="project" value="UniProtKB-KW"/>
</dbReference>